<name>A0AAD6SSX5_9AGAR</name>
<accession>A0AAD6SSX5</accession>
<protein>
    <submittedName>
        <fullName evidence="2">Uncharacterized protein</fullName>
    </submittedName>
</protein>
<sequence>MPSPELKSSPKAPPYNYTPFPAIPDTLRPPRVYNNEQRRPTATTAQPLASHQMTPSDPSVSHPHRASRPAHVTSKSASDPDDGWWWWWWTTDHHDDSRWYHHQCCSGNSYSSGDSACWGRDSNPSCCNGDSSQDCEACAEWCEACTNSCGGSCLDGCADWCACWGECGDCGDFCAASGDCCSARGDCCAACDCASS</sequence>
<reference evidence="2" key="1">
    <citation type="submission" date="2023-03" db="EMBL/GenBank/DDBJ databases">
        <title>Massive genome expansion in bonnet fungi (Mycena s.s.) driven by repeated elements and novel gene families across ecological guilds.</title>
        <authorList>
            <consortium name="Lawrence Berkeley National Laboratory"/>
            <person name="Harder C.B."/>
            <person name="Miyauchi S."/>
            <person name="Viragh M."/>
            <person name="Kuo A."/>
            <person name="Thoen E."/>
            <person name="Andreopoulos B."/>
            <person name="Lu D."/>
            <person name="Skrede I."/>
            <person name="Drula E."/>
            <person name="Henrissat B."/>
            <person name="Morin E."/>
            <person name="Kohler A."/>
            <person name="Barry K."/>
            <person name="LaButti K."/>
            <person name="Morin E."/>
            <person name="Salamov A."/>
            <person name="Lipzen A."/>
            <person name="Mereny Z."/>
            <person name="Hegedus B."/>
            <person name="Baldrian P."/>
            <person name="Stursova M."/>
            <person name="Weitz H."/>
            <person name="Taylor A."/>
            <person name="Grigoriev I.V."/>
            <person name="Nagy L.G."/>
            <person name="Martin F."/>
            <person name="Kauserud H."/>
        </authorList>
    </citation>
    <scope>NUCLEOTIDE SEQUENCE</scope>
    <source>
        <strain evidence="2">CBHHK200</strain>
    </source>
</reference>
<organism evidence="2 3">
    <name type="scientific">Mycena alexandri</name>
    <dbReference type="NCBI Taxonomy" id="1745969"/>
    <lineage>
        <taxon>Eukaryota</taxon>
        <taxon>Fungi</taxon>
        <taxon>Dikarya</taxon>
        <taxon>Basidiomycota</taxon>
        <taxon>Agaricomycotina</taxon>
        <taxon>Agaricomycetes</taxon>
        <taxon>Agaricomycetidae</taxon>
        <taxon>Agaricales</taxon>
        <taxon>Marasmiineae</taxon>
        <taxon>Mycenaceae</taxon>
        <taxon>Mycena</taxon>
    </lineage>
</organism>
<evidence type="ECO:0000313" key="3">
    <source>
        <dbReference type="Proteomes" id="UP001218188"/>
    </source>
</evidence>
<keyword evidence="3" id="KW-1185">Reference proteome</keyword>
<evidence type="ECO:0000256" key="1">
    <source>
        <dbReference type="SAM" id="MobiDB-lite"/>
    </source>
</evidence>
<feature type="compositionally biased region" description="Polar residues" evidence="1">
    <location>
        <begin position="40"/>
        <end position="59"/>
    </location>
</feature>
<gene>
    <name evidence="2" type="ORF">C8F04DRAFT_625556</name>
</gene>
<evidence type="ECO:0000313" key="2">
    <source>
        <dbReference type="EMBL" id="KAJ7033469.1"/>
    </source>
</evidence>
<comment type="caution">
    <text evidence="2">The sequence shown here is derived from an EMBL/GenBank/DDBJ whole genome shotgun (WGS) entry which is preliminary data.</text>
</comment>
<proteinExistence type="predicted"/>
<feature type="region of interest" description="Disordered" evidence="1">
    <location>
        <begin position="1"/>
        <end position="80"/>
    </location>
</feature>
<dbReference type="AlphaFoldDB" id="A0AAD6SSX5"/>
<dbReference type="EMBL" id="JARJCM010000065">
    <property type="protein sequence ID" value="KAJ7033469.1"/>
    <property type="molecule type" value="Genomic_DNA"/>
</dbReference>
<dbReference type="Proteomes" id="UP001218188">
    <property type="component" value="Unassembled WGS sequence"/>
</dbReference>